<comment type="caution">
    <text evidence="2">The sequence shown here is derived from an EMBL/GenBank/DDBJ whole genome shotgun (WGS) entry which is preliminary data.</text>
</comment>
<name>A0ABU5QTI4_9BACT</name>
<dbReference type="Proteomes" id="UP001304671">
    <property type="component" value="Unassembled WGS sequence"/>
</dbReference>
<evidence type="ECO:0000313" key="3">
    <source>
        <dbReference type="Proteomes" id="UP001304671"/>
    </source>
</evidence>
<dbReference type="Gene3D" id="2.130.10.10">
    <property type="entry name" value="YVTN repeat-like/Quinoprotein amine dehydrogenase"/>
    <property type="match status" value="2"/>
</dbReference>
<dbReference type="InterPro" id="IPR015943">
    <property type="entry name" value="WD40/YVTN_repeat-like_dom_sf"/>
</dbReference>
<organism evidence="2 3">
    <name type="scientific">Arcicella aquatica</name>
    <dbReference type="NCBI Taxonomy" id="217141"/>
    <lineage>
        <taxon>Bacteria</taxon>
        <taxon>Pseudomonadati</taxon>
        <taxon>Bacteroidota</taxon>
        <taxon>Cytophagia</taxon>
        <taxon>Cytophagales</taxon>
        <taxon>Flectobacillaceae</taxon>
        <taxon>Arcicella</taxon>
    </lineage>
</organism>
<protein>
    <submittedName>
        <fullName evidence="2">Two-component regulator propeller domain-containing protein</fullName>
    </submittedName>
</protein>
<accession>A0ABU5QTI4</accession>
<dbReference type="SUPFAM" id="SSF63829">
    <property type="entry name" value="Calcium-dependent phosphotriesterase"/>
    <property type="match status" value="1"/>
</dbReference>
<sequence>MSVPSYSTATFTLNNSKRVGFNLFGIAALISIILSFQASVLAQVPIGTWQTYFNYSSAKDVVIIKDKIYCVTENGFFYYDKSNNESIKLSKIDGLSEIGIVKIAYSANQNTLIAAYQSGNIDLIKLNEQFEPAKISNISLLKESSSIQDSKIVNHIAINDNTAYLAYDFGLVILDIDKEEIKETYQNLGINGASIKIYKTEFSNDSIFLSTSVGIRKAKFAINVNLQFFGNWSSLNTERSTFVSYQNGLIIASETGNVSSYVNGKFSGILILPAKIEVIDRIVGNKYFVITNGTLNILDMDLLTFSKVADSKIKQPKCLRADAQGKYWLADYQNGLLSNLEGNYKSYSPASLDTLYQTRKDSVVVDDGGNTWIRGSGFGGIMVKNTANQQKFITTGTGFGNLPSTNVKTMALDKDGQMWVGTDKGVVVFDSPASVFSGKNFDAYTPVFERRRLLGNETVTSIAIDGGNRKWMGTLNGIFLFNSDGTELVTNFTEINAPLPANNINYITAEPQSGNVFIRTSKGLVSYRGTATESTNSQLDNTVKVFPNPVRPDFEGQIGIEGLVENAFVKITDIVGNLVYETRANGGTAVWNGKTLDGKRAETGVYLIFSANAKGEETLVSRLAVVK</sequence>
<gene>
    <name evidence="2" type="ORF">VB264_19380</name>
</gene>
<keyword evidence="3" id="KW-1185">Reference proteome</keyword>
<dbReference type="EMBL" id="JAYFUL010000041">
    <property type="protein sequence ID" value="MEA5259969.1"/>
    <property type="molecule type" value="Genomic_DNA"/>
</dbReference>
<reference evidence="2 3" key="1">
    <citation type="submission" date="2023-12" db="EMBL/GenBank/DDBJ databases">
        <title>Novel species of the genus Arcicella isolated from rivers.</title>
        <authorList>
            <person name="Lu H."/>
        </authorList>
    </citation>
    <scope>NUCLEOTIDE SEQUENCE [LARGE SCALE GENOMIC DNA]</scope>
    <source>
        <strain evidence="2 3">LMG 21963</strain>
    </source>
</reference>
<feature type="domain" description="PorZ N-terminal beta-propeller" evidence="1">
    <location>
        <begin position="68"/>
        <end position="233"/>
    </location>
</feature>
<evidence type="ECO:0000259" key="1">
    <source>
        <dbReference type="Pfam" id="PF21544"/>
    </source>
</evidence>
<dbReference type="Pfam" id="PF07494">
    <property type="entry name" value="Reg_prop"/>
    <property type="match status" value="1"/>
</dbReference>
<dbReference type="InterPro" id="IPR048954">
    <property type="entry name" value="PorZ_N"/>
</dbReference>
<dbReference type="Pfam" id="PF21544">
    <property type="entry name" value="PorZ_N_b_propeller"/>
    <property type="match status" value="1"/>
</dbReference>
<dbReference type="RefSeq" id="WP_323252057.1">
    <property type="nucleotide sequence ID" value="NZ_JAYFUL010000041.1"/>
</dbReference>
<dbReference type="InterPro" id="IPR011047">
    <property type="entry name" value="Quinoprotein_ADH-like_sf"/>
</dbReference>
<proteinExistence type="predicted"/>
<dbReference type="SUPFAM" id="SSF50998">
    <property type="entry name" value="Quinoprotein alcohol dehydrogenase-like"/>
    <property type="match status" value="1"/>
</dbReference>
<dbReference type="InterPro" id="IPR011110">
    <property type="entry name" value="Reg_prop"/>
</dbReference>
<evidence type="ECO:0000313" key="2">
    <source>
        <dbReference type="EMBL" id="MEA5259969.1"/>
    </source>
</evidence>